<dbReference type="GO" id="GO:0031267">
    <property type="term" value="F:small GTPase binding"/>
    <property type="evidence" value="ECO:0007669"/>
    <property type="project" value="InterPro"/>
</dbReference>
<evidence type="ECO:0000313" key="10">
    <source>
        <dbReference type="Proteomes" id="UP000198287"/>
    </source>
</evidence>
<evidence type="ECO:0000256" key="5">
    <source>
        <dbReference type="ARBA" id="ARBA00022927"/>
    </source>
</evidence>
<comment type="subcellular location">
    <subcellularLocation>
        <location evidence="1">Recycling endosome</location>
    </subcellularLocation>
</comment>
<reference evidence="9 10" key="1">
    <citation type="submission" date="2015-12" db="EMBL/GenBank/DDBJ databases">
        <title>The genome of Folsomia candida.</title>
        <authorList>
            <person name="Faddeeva A."/>
            <person name="Derks M.F."/>
            <person name="Anvar Y."/>
            <person name="Smit S."/>
            <person name="Van Straalen N."/>
            <person name="Roelofs D."/>
        </authorList>
    </citation>
    <scope>NUCLEOTIDE SEQUENCE [LARGE SCALE GENOMIC DNA]</scope>
    <source>
        <strain evidence="9 10">VU population</strain>
        <tissue evidence="9">Whole body</tissue>
    </source>
</reference>
<dbReference type="Pfam" id="PF09457">
    <property type="entry name" value="RBD-FIP"/>
    <property type="match status" value="1"/>
</dbReference>
<dbReference type="AlphaFoldDB" id="A0A226E5N5"/>
<feature type="compositionally biased region" description="Low complexity" evidence="6">
    <location>
        <begin position="254"/>
        <end position="263"/>
    </location>
</feature>
<evidence type="ECO:0000256" key="4">
    <source>
        <dbReference type="ARBA" id="ARBA00022753"/>
    </source>
</evidence>
<dbReference type="Gene3D" id="2.60.40.150">
    <property type="entry name" value="C2 domain"/>
    <property type="match status" value="1"/>
</dbReference>
<organism evidence="9 10">
    <name type="scientific">Folsomia candida</name>
    <name type="common">Springtail</name>
    <dbReference type="NCBI Taxonomy" id="158441"/>
    <lineage>
        <taxon>Eukaryota</taxon>
        <taxon>Metazoa</taxon>
        <taxon>Ecdysozoa</taxon>
        <taxon>Arthropoda</taxon>
        <taxon>Hexapoda</taxon>
        <taxon>Collembola</taxon>
        <taxon>Entomobryomorpha</taxon>
        <taxon>Isotomoidea</taxon>
        <taxon>Isotomidae</taxon>
        <taxon>Proisotominae</taxon>
        <taxon>Folsomia</taxon>
    </lineage>
</organism>
<dbReference type="EMBL" id="LNIX01000006">
    <property type="protein sequence ID" value="OXA52608.1"/>
    <property type="molecule type" value="Genomic_DNA"/>
</dbReference>
<evidence type="ECO:0000256" key="6">
    <source>
        <dbReference type="SAM" id="MobiDB-lite"/>
    </source>
</evidence>
<feature type="region of interest" description="Disordered" evidence="6">
    <location>
        <begin position="189"/>
        <end position="209"/>
    </location>
</feature>
<dbReference type="Gene3D" id="1.20.5.2440">
    <property type="match status" value="1"/>
</dbReference>
<evidence type="ECO:0000259" key="8">
    <source>
        <dbReference type="PROSITE" id="PS51511"/>
    </source>
</evidence>
<accession>A0A226E5N5</accession>
<dbReference type="InterPro" id="IPR000008">
    <property type="entry name" value="C2_dom"/>
</dbReference>
<dbReference type="FunFam" id="2.60.40.150:FF:000151">
    <property type="entry name" value="Rab11 family-interacting protein 1"/>
    <property type="match status" value="1"/>
</dbReference>
<keyword evidence="5" id="KW-0653">Protein transport</keyword>
<dbReference type="Proteomes" id="UP000198287">
    <property type="component" value="Unassembled WGS sequence"/>
</dbReference>
<name>A0A226E5N5_FOLCA</name>
<dbReference type="SUPFAM" id="SSF144270">
    <property type="entry name" value="Eferin C-derminal domain-like"/>
    <property type="match status" value="1"/>
</dbReference>
<dbReference type="InterPro" id="IPR019018">
    <property type="entry name" value="Rab-bd_FIP-RBD"/>
</dbReference>
<dbReference type="PROSITE" id="PS51511">
    <property type="entry name" value="FIP_RBD"/>
    <property type="match status" value="1"/>
</dbReference>
<dbReference type="GO" id="GO:0055037">
    <property type="term" value="C:recycling endosome"/>
    <property type="evidence" value="ECO:0007669"/>
    <property type="project" value="UniProtKB-SubCell"/>
</dbReference>
<evidence type="ECO:0008006" key="11">
    <source>
        <dbReference type="Google" id="ProtNLM"/>
    </source>
</evidence>
<keyword evidence="3" id="KW-0597">Phosphoprotein</keyword>
<feature type="compositionally biased region" description="Pro residues" evidence="6">
    <location>
        <begin position="285"/>
        <end position="295"/>
    </location>
</feature>
<protein>
    <recommendedName>
        <fullName evidence="11">Rab11 family-interacting protein 1</fullName>
    </recommendedName>
</protein>
<dbReference type="OrthoDB" id="8956628at2759"/>
<feature type="domain" description="C2" evidence="7">
    <location>
        <begin position="1"/>
        <end position="106"/>
    </location>
</feature>
<feature type="region of interest" description="Disordered" evidence="6">
    <location>
        <begin position="349"/>
        <end position="406"/>
    </location>
</feature>
<dbReference type="PROSITE" id="PS50004">
    <property type="entry name" value="C2"/>
    <property type="match status" value="1"/>
</dbReference>
<dbReference type="Pfam" id="PF00168">
    <property type="entry name" value="C2"/>
    <property type="match status" value="1"/>
</dbReference>
<feature type="domain" description="FIP-RBD" evidence="8">
    <location>
        <begin position="470"/>
        <end position="532"/>
    </location>
</feature>
<dbReference type="STRING" id="158441.A0A226E5N5"/>
<keyword evidence="4" id="KW-0967">Endosome</keyword>
<dbReference type="PANTHER" id="PTHR15746">
    <property type="entry name" value="RAB11-RELATED"/>
    <property type="match status" value="1"/>
</dbReference>
<evidence type="ECO:0000313" key="9">
    <source>
        <dbReference type="EMBL" id="OXA52608.1"/>
    </source>
</evidence>
<dbReference type="GO" id="GO:0045055">
    <property type="term" value="P:regulated exocytosis"/>
    <property type="evidence" value="ECO:0007669"/>
    <property type="project" value="TreeGrafter"/>
</dbReference>
<evidence type="ECO:0000256" key="1">
    <source>
        <dbReference type="ARBA" id="ARBA00004172"/>
    </source>
</evidence>
<dbReference type="GO" id="GO:0015031">
    <property type="term" value="P:protein transport"/>
    <property type="evidence" value="ECO:0007669"/>
    <property type="project" value="UniProtKB-KW"/>
</dbReference>
<dbReference type="OMA" id="IPEQGNT"/>
<keyword evidence="10" id="KW-1185">Reference proteome</keyword>
<evidence type="ECO:0000256" key="2">
    <source>
        <dbReference type="ARBA" id="ARBA00022448"/>
    </source>
</evidence>
<dbReference type="InterPro" id="IPR037245">
    <property type="entry name" value="FIP-RBD_C_sf"/>
</dbReference>
<dbReference type="SMART" id="SM00239">
    <property type="entry name" value="C2"/>
    <property type="match status" value="1"/>
</dbReference>
<gene>
    <name evidence="9" type="ORF">Fcan01_12668</name>
</gene>
<dbReference type="InterPro" id="IPR037789">
    <property type="entry name" value="FIP_classI"/>
</dbReference>
<comment type="caution">
    <text evidence="9">The sequence shown here is derived from an EMBL/GenBank/DDBJ whole genome shotgun (WGS) entry which is preliminary data.</text>
</comment>
<dbReference type="PANTHER" id="PTHR15746:SF23">
    <property type="entry name" value="RAB11 INTERACTING PROTEIN, ISOFORM A"/>
    <property type="match status" value="1"/>
</dbReference>
<dbReference type="SUPFAM" id="SSF49562">
    <property type="entry name" value="C2 domain (Calcium/lipid-binding domain, CaLB)"/>
    <property type="match status" value="1"/>
</dbReference>
<dbReference type="InterPro" id="IPR035892">
    <property type="entry name" value="C2_domain_sf"/>
</dbReference>
<sequence>MWTPTHVQVTVQRARGLLQKGKNGTNDAFVTIALGKEKFQTSVKDKAEDPVEWHEECELQIPRQGNKADIVLTVLHRNFIGDEFLGQISIPLAEFDVYDKPKNKWYELKSKPGQEKKNKYRGEIEVKVQFTVQSGVNTAASLADINKKDGIRASLGTLSQKMGGSLLSLGKEKKGSLRNLAKAVGHKVSTLPGRGKKKNKDESFGAIPESTGISGSEFVTVKRSNRHDADPGVISDDEDEFRFDELSHRSSHSSLSVSQVALSTPKDGSLENLGGGEFMRRSHATPPPVKQPPPKVETKGFPEPVTKPHRWSSGAADDWESKLFGKKEIKTDFEADIYVPQVIHEKPIFEKVEDNPNSEISVKPKHVTPPTPVVQQQEREPVPKPRQVQNAPKLEEPPPPAPKINTIQPNVAVVETQSSPNTKPKESIRNSVKESLASIFGGSNNKHEETQKGTPIAVTNPIRNMKDHHEARLPRDILKKYENKSREDLIEIIINQQASVEYQKQKLSDMEDYIDNLVARVIETHPTLLQSPFVTRHTLK</sequence>
<evidence type="ECO:0000256" key="3">
    <source>
        <dbReference type="ARBA" id="ARBA00022553"/>
    </source>
</evidence>
<proteinExistence type="predicted"/>
<keyword evidence="2" id="KW-0813">Transport</keyword>
<feature type="region of interest" description="Disordered" evidence="6">
    <location>
        <begin position="254"/>
        <end position="315"/>
    </location>
</feature>
<evidence type="ECO:0000259" key="7">
    <source>
        <dbReference type="PROSITE" id="PS50004"/>
    </source>
</evidence>